<keyword evidence="2" id="KW-1185">Reference proteome</keyword>
<sequence>MGEKWAYDDYSYLCKGLLECKTPFEVFAEMTGKDYFLNGRIVLID</sequence>
<evidence type="ECO:0000313" key="1">
    <source>
        <dbReference type="EMBL" id="CAB5507502.1"/>
    </source>
</evidence>
<gene>
    <name evidence="1" type="ORF">AZO1586R_2417</name>
</gene>
<dbReference type="Proteomes" id="UP000635628">
    <property type="component" value="Unassembled WGS sequence"/>
</dbReference>
<evidence type="ECO:0000313" key="2">
    <source>
        <dbReference type="Proteomes" id="UP000635628"/>
    </source>
</evidence>
<accession>A0ACA8ZUB4</accession>
<dbReference type="EMBL" id="CAESAP020000391">
    <property type="protein sequence ID" value="CAB5507502.1"/>
    <property type="molecule type" value="Genomic_DNA"/>
</dbReference>
<proteinExistence type="predicted"/>
<protein>
    <submittedName>
        <fullName evidence="1">Uncharacterized protein</fullName>
    </submittedName>
</protein>
<organism evidence="1 2">
    <name type="scientific">Bathymodiolus azoricus thioautotrophic gill symbiont</name>
    <dbReference type="NCBI Taxonomy" id="235205"/>
    <lineage>
        <taxon>Bacteria</taxon>
        <taxon>Pseudomonadati</taxon>
        <taxon>Pseudomonadota</taxon>
        <taxon>Gammaproteobacteria</taxon>
        <taxon>sulfur-oxidizing symbionts</taxon>
    </lineage>
</organism>
<comment type="caution">
    <text evidence="1">The sequence shown here is derived from an EMBL/GenBank/DDBJ whole genome shotgun (WGS) entry which is preliminary data.</text>
</comment>
<reference evidence="1" key="1">
    <citation type="submission" date="2020-05" db="EMBL/GenBank/DDBJ databases">
        <authorList>
            <person name="Petersen J."/>
            <person name="Sayavedra L."/>
        </authorList>
    </citation>
    <scope>NUCLEOTIDE SEQUENCE</scope>
    <source>
        <strain evidence="1">B azoricus SOX Menez Gwen</strain>
    </source>
</reference>
<name>A0ACA8ZUB4_9GAMM</name>